<keyword evidence="1" id="KW-0830">Ubiquinone</keyword>
<proteinExistence type="predicted"/>
<keyword evidence="2" id="KW-1185">Reference proteome</keyword>
<reference evidence="2" key="1">
    <citation type="journal article" date="2019" name="Curr. Biol.">
        <title>Genome Sequence of Striga asiatica Provides Insight into the Evolution of Plant Parasitism.</title>
        <authorList>
            <person name="Yoshida S."/>
            <person name="Kim S."/>
            <person name="Wafula E.K."/>
            <person name="Tanskanen J."/>
            <person name="Kim Y.M."/>
            <person name="Honaas L."/>
            <person name="Yang Z."/>
            <person name="Spallek T."/>
            <person name="Conn C.E."/>
            <person name="Ichihashi Y."/>
            <person name="Cheong K."/>
            <person name="Cui S."/>
            <person name="Der J.P."/>
            <person name="Gundlach H."/>
            <person name="Jiao Y."/>
            <person name="Hori C."/>
            <person name="Ishida J.K."/>
            <person name="Kasahara H."/>
            <person name="Kiba T."/>
            <person name="Kim M.S."/>
            <person name="Koo N."/>
            <person name="Laohavisit A."/>
            <person name="Lee Y.H."/>
            <person name="Lumba S."/>
            <person name="McCourt P."/>
            <person name="Mortimer J.C."/>
            <person name="Mutuku J.M."/>
            <person name="Nomura T."/>
            <person name="Sasaki-Sekimoto Y."/>
            <person name="Seto Y."/>
            <person name="Wang Y."/>
            <person name="Wakatake T."/>
            <person name="Sakakibara H."/>
            <person name="Demura T."/>
            <person name="Yamaguchi S."/>
            <person name="Yoneyama K."/>
            <person name="Manabe R.I."/>
            <person name="Nelson D.C."/>
            <person name="Schulman A.H."/>
            <person name="Timko M.P."/>
            <person name="dePamphilis C.W."/>
            <person name="Choi D."/>
            <person name="Shirasu K."/>
        </authorList>
    </citation>
    <scope>NUCLEOTIDE SEQUENCE [LARGE SCALE GENOMIC DNA]</scope>
    <source>
        <strain evidence="2">cv. UVA1</strain>
    </source>
</reference>
<name>A0A5A7P518_STRAF</name>
<protein>
    <submittedName>
        <fullName evidence="1">NADH:ubiquinone reductase</fullName>
    </submittedName>
</protein>
<evidence type="ECO:0000313" key="2">
    <source>
        <dbReference type="Proteomes" id="UP000325081"/>
    </source>
</evidence>
<dbReference type="EMBL" id="BKCP01002224">
    <property type="protein sequence ID" value="GER27767.1"/>
    <property type="molecule type" value="Genomic_DNA"/>
</dbReference>
<comment type="caution">
    <text evidence="1">The sequence shown here is derived from an EMBL/GenBank/DDBJ whole genome shotgun (WGS) entry which is preliminary data.</text>
</comment>
<dbReference type="Proteomes" id="UP000325081">
    <property type="component" value="Unassembled WGS sequence"/>
</dbReference>
<organism evidence="1 2">
    <name type="scientific">Striga asiatica</name>
    <name type="common">Asiatic witchweed</name>
    <name type="synonym">Buchnera asiatica</name>
    <dbReference type="NCBI Taxonomy" id="4170"/>
    <lineage>
        <taxon>Eukaryota</taxon>
        <taxon>Viridiplantae</taxon>
        <taxon>Streptophyta</taxon>
        <taxon>Embryophyta</taxon>
        <taxon>Tracheophyta</taxon>
        <taxon>Spermatophyta</taxon>
        <taxon>Magnoliopsida</taxon>
        <taxon>eudicotyledons</taxon>
        <taxon>Gunneridae</taxon>
        <taxon>Pentapetalae</taxon>
        <taxon>asterids</taxon>
        <taxon>lamiids</taxon>
        <taxon>Lamiales</taxon>
        <taxon>Orobanchaceae</taxon>
        <taxon>Buchnereae</taxon>
        <taxon>Striga</taxon>
    </lineage>
</organism>
<accession>A0A5A7P518</accession>
<dbReference type="AlphaFoldDB" id="A0A5A7P518"/>
<gene>
    <name evidence="1" type="ORF">STAS_03506</name>
</gene>
<sequence>MKVRKSRQTVIWWVHSRRYEGTEESSDRNLVGSFSASYVIDSFTKTRYARLKEDADGWNNAIAQFLETNRVVYEDDYGVHDPEGAITDIFALRGGISST</sequence>
<evidence type="ECO:0000313" key="1">
    <source>
        <dbReference type="EMBL" id="GER27767.1"/>
    </source>
</evidence>